<feature type="transmembrane region" description="Helical" evidence="10">
    <location>
        <begin position="1136"/>
        <end position="1155"/>
    </location>
</feature>
<keyword evidence="4 10" id="KW-0812">Transmembrane</keyword>
<protein>
    <submittedName>
        <fullName evidence="12">ATP-binding cassette transporter CGR1</fullName>
    </submittedName>
</protein>
<dbReference type="InterPro" id="IPR013525">
    <property type="entry name" value="ABC2_TM"/>
</dbReference>
<feature type="transmembrane region" description="Helical" evidence="10">
    <location>
        <begin position="278"/>
        <end position="302"/>
    </location>
</feature>
<dbReference type="InterPro" id="IPR034003">
    <property type="entry name" value="ABCG_PDR_2"/>
</dbReference>
<evidence type="ECO:0000256" key="2">
    <source>
        <dbReference type="ARBA" id="ARBA00006012"/>
    </source>
</evidence>
<dbReference type="Proteomes" id="UP000053831">
    <property type="component" value="Unassembled WGS sequence"/>
</dbReference>
<dbReference type="GO" id="GO:0140359">
    <property type="term" value="F:ABC-type transporter activity"/>
    <property type="evidence" value="ECO:0007669"/>
    <property type="project" value="InterPro"/>
</dbReference>
<proteinExistence type="inferred from homology"/>
<evidence type="ECO:0000313" key="12">
    <source>
        <dbReference type="EMBL" id="KOS21266.1"/>
    </source>
</evidence>
<dbReference type="PROSITE" id="PS50893">
    <property type="entry name" value="ABC_TRANSPORTER_2"/>
    <property type="match status" value="1"/>
</dbReference>
<dbReference type="SMART" id="SM00382">
    <property type="entry name" value="AAA"/>
    <property type="match status" value="1"/>
</dbReference>
<keyword evidence="3" id="KW-0813">Transport</keyword>
<keyword evidence="7 10" id="KW-1133">Transmembrane helix</keyword>
<feature type="transmembrane region" description="Helical" evidence="10">
    <location>
        <begin position="371"/>
        <end position="389"/>
    </location>
</feature>
<dbReference type="EMBL" id="LGSR01000011">
    <property type="protein sequence ID" value="KOS21266.1"/>
    <property type="molecule type" value="Genomic_DNA"/>
</dbReference>
<dbReference type="InterPro" id="IPR010929">
    <property type="entry name" value="PDR_CDR_ABC"/>
</dbReference>
<feature type="transmembrane region" description="Helical" evidence="10">
    <location>
        <begin position="938"/>
        <end position="970"/>
    </location>
</feature>
<feature type="region of interest" description="Disordered" evidence="9">
    <location>
        <begin position="506"/>
        <end position="525"/>
    </location>
</feature>
<dbReference type="SUPFAM" id="SSF52540">
    <property type="entry name" value="P-loop containing nucleoside triphosphate hydrolases"/>
    <property type="match status" value="1"/>
</dbReference>
<comment type="caution">
    <text evidence="12">The sequence shown here is derived from an EMBL/GenBank/DDBJ whole genome shotgun (WGS) entry which is preliminary data.</text>
</comment>
<dbReference type="InterPro" id="IPR027417">
    <property type="entry name" value="P-loop_NTPase"/>
</dbReference>
<evidence type="ECO:0000259" key="11">
    <source>
        <dbReference type="PROSITE" id="PS50893"/>
    </source>
</evidence>
<evidence type="ECO:0000256" key="5">
    <source>
        <dbReference type="ARBA" id="ARBA00022741"/>
    </source>
</evidence>
<evidence type="ECO:0000256" key="7">
    <source>
        <dbReference type="ARBA" id="ARBA00022989"/>
    </source>
</evidence>
<evidence type="ECO:0000256" key="8">
    <source>
        <dbReference type="ARBA" id="ARBA00023136"/>
    </source>
</evidence>
<keyword evidence="13" id="KW-1185">Reference proteome</keyword>
<comment type="similarity">
    <text evidence="2">Belongs to the ABC transporter superfamily. ABCG family. PDR (TC 3.A.1.205) subfamily.</text>
</comment>
<sequence length="1166" mass="130937">MVVAGSPFGAWDNSTRGLDSASALNFIEALRKSCDLGSHANAVSIYQASQSIYDLFDKATVLYEGRQIYFGPAAGARQFFERQGWHCPPRQTTGDFLTSITNPSERRARAGMEAQVPRTAGEFERYWRASPEFMALMGELDEYDSECCGEHQKESIAQLRQQKNFRQDKRVRAKSPYTIGIWMQVRLNCKRAYQRIWNDMTATAASTLIQVVLAIILGTIFVHTPDTTDGFFAKGAILFTAVLLSALVAILEVTNLYSQRPIVEKHASYAFYHPFTEAAAGIVLDIPLKLVTSIFFNTILYFMAGLRREPGPFFLFFLITYVAGFVMTAAFRTIAAITKTVSQAMTLAGVMVLALVIYSGFIITVPEMHPWFGWIRWVNPIFYAFEILVANEFHNRQFRCAARSLVPAYQPLVGDSWICGVTGAIAGQMMVSGDAFIEENYHYHWSHVWRNFGILLAFLALFMVIYFLATELNSSPSSTRAESLVFRRGHVPPQLLLNSHAQPAMTEDERASKPADALQDPRISDVGSFRPHKDIFAWKNVVLDIMIKDEKRRLLDHVDGWVKPGTLTALMGVSGAGKTTLLDVLAQRSTVGVISGDMLVNGRPRDLHVHTDTVRESLRFSAMLRRPSSVSKDEKYAFVEEVIKMLNMEEFANAVVGVPGQGLNLEQRKLLTIGVELAAKPELLLFLDEPTSGLDSQSSWAICAFLRKLADSGQAILCTVHQPSAVLFQQFDRLLFLAEGGKTVYFGDVGDNSQTLLGYFEGNGARKCGDAENPAEYMIEIVNEGANDTGMDWHSLWRDSPEYRATRAELDRIHAQKLGGQQSANREETEKETTEAAVSTQFAMPLSSQMFAVTARMLRQYWRSPSYIMAKVMLGVSAGLFVGFTFYNAKTTLAGMQNIIFSIFMLASIFTTLVQQIHPVFIAQRDLYEVRERPSKTYSWVAFIVANLFVEIPYQVVTAVLTYACIYFPIVGAGQSALRQGLVFLCIMQLFVFASAFAHMTIVWMPDEQTAASIVAFVSTLSLIFSGVLETPDALPAFWRQFLYRVSPFTYWISTIVSTSLHGRPVVCSQREMSVFNPPANLTCGEYLAPYLRVAPGHLQNPMDTSACRYCAFTVADQSIELSRIRWSEKWRNYGIMWGYIGFNLLMAILLYYVFRVRQWKRKSVK</sequence>
<dbReference type="InterPro" id="IPR003439">
    <property type="entry name" value="ABC_transporter-like_ATP-bd"/>
</dbReference>
<feature type="transmembrane region" description="Helical" evidence="10">
    <location>
        <begin position="899"/>
        <end position="918"/>
    </location>
</feature>
<feature type="transmembrane region" description="Helical" evidence="10">
    <location>
        <begin position="1042"/>
        <end position="1061"/>
    </location>
</feature>
<name>A0A0M8MXC9_ESCWE</name>
<dbReference type="PANTHER" id="PTHR19241">
    <property type="entry name" value="ATP-BINDING CASSETTE TRANSPORTER"/>
    <property type="match status" value="1"/>
</dbReference>
<keyword evidence="5" id="KW-0547">Nucleotide-binding</keyword>
<keyword evidence="8 10" id="KW-0472">Membrane</keyword>
<dbReference type="GO" id="GO:0016887">
    <property type="term" value="F:ATP hydrolysis activity"/>
    <property type="evidence" value="ECO:0007669"/>
    <property type="project" value="InterPro"/>
</dbReference>
<dbReference type="GO" id="GO:0005524">
    <property type="term" value="F:ATP binding"/>
    <property type="evidence" value="ECO:0007669"/>
    <property type="project" value="UniProtKB-KW"/>
</dbReference>
<feature type="transmembrane region" description="Helical" evidence="10">
    <location>
        <begin position="982"/>
        <end position="1005"/>
    </location>
</feature>
<feature type="transmembrane region" description="Helical" evidence="10">
    <location>
        <begin position="1011"/>
        <end position="1030"/>
    </location>
</feature>
<evidence type="ECO:0000256" key="6">
    <source>
        <dbReference type="ARBA" id="ARBA00022840"/>
    </source>
</evidence>
<accession>A0A0M8MXC9</accession>
<dbReference type="Pfam" id="PF01061">
    <property type="entry name" value="ABC2_membrane"/>
    <property type="match status" value="2"/>
</dbReference>
<dbReference type="OrthoDB" id="245989at2759"/>
<feature type="transmembrane region" description="Helical" evidence="10">
    <location>
        <begin position="200"/>
        <end position="223"/>
    </location>
</feature>
<evidence type="ECO:0000256" key="3">
    <source>
        <dbReference type="ARBA" id="ARBA00022448"/>
    </source>
</evidence>
<dbReference type="STRING" id="150374.A0A0M8MXC9"/>
<feature type="transmembrane region" description="Helical" evidence="10">
    <location>
        <begin position="867"/>
        <end position="887"/>
    </location>
</feature>
<reference evidence="12 13" key="1">
    <citation type="submission" date="2015-07" db="EMBL/GenBank/DDBJ databases">
        <title>The genome of the fungus Escovopsis weberi, a specialized disease agent of ant agriculture.</title>
        <authorList>
            <person name="de Man T.J."/>
            <person name="Stajich J.E."/>
            <person name="Kubicek C.P."/>
            <person name="Chenthamara K."/>
            <person name="Atanasova L."/>
            <person name="Druzhinina I.S."/>
            <person name="Birnbaum S."/>
            <person name="Barribeau S.M."/>
            <person name="Teiling C."/>
            <person name="Suen G."/>
            <person name="Currie C."/>
            <person name="Gerardo N.M."/>
        </authorList>
    </citation>
    <scope>NUCLEOTIDE SEQUENCE [LARGE SCALE GENOMIC DNA]</scope>
</reference>
<feature type="transmembrane region" description="Helical" evidence="10">
    <location>
        <begin position="314"/>
        <end position="335"/>
    </location>
</feature>
<evidence type="ECO:0000256" key="10">
    <source>
        <dbReference type="SAM" id="Phobius"/>
    </source>
</evidence>
<gene>
    <name evidence="12" type="ORF">ESCO_006779</name>
</gene>
<dbReference type="Pfam" id="PF00005">
    <property type="entry name" value="ABC_tran"/>
    <property type="match status" value="1"/>
</dbReference>
<feature type="transmembrane region" description="Helical" evidence="10">
    <location>
        <begin position="235"/>
        <end position="257"/>
    </location>
</feature>
<comment type="subcellular location">
    <subcellularLocation>
        <location evidence="1">Membrane</location>
        <topology evidence="1">Multi-pass membrane protein</topology>
    </subcellularLocation>
</comment>
<dbReference type="GO" id="GO:0016020">
    <property type="term" value="C:membrane"/>
    <property type="evidence" value="ECO:0007669"/>
    <property type="project" value="UniProtKB-SubCell"/>
</dbReference>
<feature type="transmembrane region" description="Helical" evidence="10">
    <location>
        <begin position="452"/>
        <end position="469"/>
    </location>
</feature>
<dbReference type="Pfam" id="PF19055">
    <property type="entry name" value="ABC2_membrane_7"/>
    <property type="match status" value="1"/>
</dbReference>
<evidence type="ECO:0000256" key="4">
    <source>
        <dbReference type="ARBA" id="ARBA00022692"/>
    </source>
</evidence>
<dbReference type="FunFam" id="3.40.50.300:FF:000054">
    <property type="entry name" value="ABC multidrug transporter atrF"/>
    <property type="match status" value="1"/>
</dbReference>
<evidence type="ECO:0000313" key="13">
    <source>
        <dbReference type="Proteomes" id="UP000053831"/>
    </source>
</evidence>
<dbReference type="AlphaFoldDB" id="A0A0M8MXC9"/>
<evidence type="ECO:0000256" key="1">
    <source>
        <dbReference type="ARBA" id="ARBA00004141"/>
    </source>
</evidence>
<dbReference type="Gene3D" id="3.40.50.300">
    <property type="entry name" value="P-loop containing nucleotide triphosphate hydrolases"/>
    <property type="match status" value="1"/>
</dbReference>
<dbReference type="InterPro" id="IPR043926">
    <property type="entry name" value="ABCG_dom"/>
</dbReference>
<feature type="domain" description="ABC transporter" evidence="11">
    <location>
        <begin position="536"/>
        <end position="765"/>
    </location>
</feature>
<keyword evidence="6 12" id="KW-0067">ATP-binding</keyword>
<dbReference type="InterPro" id="IPR003593">
    <property type="entry name" value="AAA+_ATPase"/>
</dbReference>
<evidence type="ECO:0000256" key="9">
    <source>
        <dbReference type="SAM" id="MobiDB-lite"/>
    </source>
</evidence>
<feature type="transmembrane region" description="Helical" evidence="10">
    <location>
        <begin position="347"/>
        <end position="365"/>
    </location>
</feature>
<dbReference type="CDD" id="cd03232">
    <property type="entry name" value="ABCG_PDR_domain2"/>
    <property type="match status" value="1"/>
</dbReference>
<organism evidence="12 13">
    <name type="scientific">Escovopsis weberi</name>
    <dbReference type="NCBI Taxonomy" id="150374"/>
    <lineage>
        <taxon>Eukaryota</taxon>
        <taxon>Fungi</taxon>
        <taxon>Dikarya</taxon>
        <taxon>Ascomycota</taxon>
        <taxon>Pezizomycotina</taxon>
        <taxon>Sordariomycetes</taxon>
        <taxon>Hypocreomycetidae</taxon>
        <taxon>Hypocreales</taxon>
        <taxon>Hypocreaceae</taxon>
        <taxon>Escovopsis</taxon>
    </lineage>
</organism>
<dbReference type="Pfam" id="PF06422">
    <property type="entry name" value="PDR_CDR"/>
    <property type="match status" value="1"/>
</dbReference>